<dbReference type="EMBL" id="CAADJZ010000001">
    <property type="protein sequence ID" value="VFT70554.1"/>
    <property type="molecule type" value="Genomic_DNA"/>
</dbReference>
<proteinExistence type="predicted"/>
<evidence type="ECO:0000259" key="1">
    <source>
        <dbReference type="Pfam" id="PF05157"/>
    </source>
</evidence>
<dbReference type="Pfam" id="PF05157">
    <property type="entry name" value="MshEN"/>
    <property type="match status" value="1"/>
</dbReference>
<dbReference type="AlphaFoldDB" id="A0A485JI83"/>
<reference evidence="2 3" key="1">
    <citation type="submission" date="2019-03" db="EMBL/GenBank/DDBJ databases">
        <authorList>
            <consortium name="Pathogen Informatics"/>
        </authorList>
    </citation>
    <scope>NUCLEOTIDE SEQUENCE [LARGE SCALE GENOMIC DNA]</scope>
    <source>
        <strain evidence="2 3">NCTC10974</strain>
    </source>
</reference>
<accession>A0A485JI83</accession>
<feature type="domain" description="Type II secretion system protein GspE N-terminal" evidence="1">
    <location>
        <begin position="21"/>
        <end position="64"/>
    </location>
</feature>
<organism evidence="2 3">
    <name type="scientific">Escherichia coli</name>
    <dbReference type="NCBI Taxonomy" id="562"/>
    <lineage>
        <taxon>Bacteria</taxon>
        <taxon>Pseudomonadati</taxon>
        <taxon>Pseudomonadota</taxon>
        <taxon>Gammaproteobacteria</taxon>
        <taxon>Enterobacterales</taxon>
        <taxon>Enterobacteriaceae</taxon>
        <taxon>Escherichia</taxon>
    </lineage>
</organism>
<evidence type="ECO:0000313" key="2">
    <source>
        <dbReference type="EMBL" id="VFT70554.1"/>
    </source>
</evidence>
<protein>
    <submittedName>
        <fullName evidence="2">Bacteriophage N4 adsorption protein B</fullName>
    </submittedName>
</protein>
<name>A0A485JI83_ECOLX</name>
<dbReference type="InterPro" id="IPR007831">
    <property type="entry name" value="T2SS_GspE_N"/>
</dbReference>
<dbReference type="InterPro" id="IPR037257">
    <property type="entry name" value="T2SS_E_N_sf"/>
</dbReference>
<evidence type="ECO:0000313" key="3">
    <source>
        <dbReference type="Proteomes" id="UP000358010"/>
    </source>
</evidence>
<dbReference type="Proteomes" id="UP000358010">
    <property type="component" value="Unassembled WGS sequence"/>
</dbReference>
<gene>
    <name evidence="2" type="primary">nfrB_3</name>
    <name evidence="2" type="ORF">NCTC10974_04140</name>
</gene>
<sequence>MLMQGLISAEQLAQALAEQNGVAWESIDAWQIPSSLIAEMPASVALHYAVLPLRLENDVLIVAVKMVLTRFRWQP</sequence>
<dbReference type="SUPFAM" id="SSF160246">
    <property type="entry name" value="EspE N-terminal domain-like"/>
    <property type="match status" value="1"/>
</dbReference>